<organism evidence="2 3">
    <name type="scientific">Rhizobium loti</name>
    <name type="common">Mesorhizobium loti</name>
    <dbReference type="NCBI Taxonomy" id="381"/>
    <lineage>
        <taxon>Bacteria</taxon>
        <taxon>Pseudomonadati</taxon>
        <taxon>Pseudomonadota</taxon>
        <taxon>Alphaproteobacteria</taxon>
        <taxon>Hyphomicrobiales</taxon>
        <taxon>Phyllobacteriaceae</taxon>
        <taxon>Mesorhizobium</taxon>
    </lineage>
</organism>
<evidence type="ECO:0000313" key="2">
    <source>
        <dbReference type="EMBL" id="KUM25019.1"/>
    </source>
</evidence>
<dbReference type="PROSITE" id="PS51318">
    <property type="entry name" value="TAT"/>
    <property type="match status" value="1"/>
</dbReference>
<dbReference type="EMBL" id="LPWA01000124">
    <property type="protein sequence ID" value="KUM25019.1"/>
    <property type="molecule type" value="Genomic_DNA"/>
</dbReference>
<comment type="caution">
    <text evidence="2">The sequence shown here is derived from an EMBL/GenBank/DDBJ whole genome shotgun (WGS) entry which is preliminary data.</text>
</comment>
<dbReference type="InterPro" id="IPR007210">
    <property type="entry name" value="ABC_Gly_betaine_transp_sub-bd"/>
</dbReference>
<dbReference type="InterPro" id="IPR006311">
    <property type="entry name" value="TAT_signal"/>
</dbReference>
<dbReference type="Gene3D" id="3.40.190.10">
    <property type="entry name" value="Periplasmic binding protein-like II"/>
    <property type="match status" value="1"/>
</dbReference>
<dbReference type="Gene3D" id="3.40.190.100">
    <property type="entry name" value="Glycine betaine-binding periplasmic protein, domain 2"/>
    <property type="match status" value="1"/>
</dbReference>
<protein>
    <recommendedName>
        <fullName evidence="1">ABC-type glycine betaine transport system substrate-binding domain-containing protein</fullName>
    </recommendedName>
</protein>
<dbReference type="Proteomes" id="UP000053176">
    <property type="component" value="Unassembled WGS sequence"/>
</dbReference>
<dbReference type="Pfam" id="PF04069">
    <property type="entry name" value="OpuAC"/>
    <property type="match status" value="1"/>
</dbReference>
<evidence type="ECO:0000313" key="3">
    <source>
        <dbReference type="Proteomes" id="UP000053176"/>
    </source>
</evidence>
<name>A0A101KQM7_RHILI</name>
<dbReference type="OrthoDB" id="9787902at2"/>
<gene>
    <name evidence="2" type="ORF">AU467_27850</name>
</gene>
<proteinExistence type="predicted"/>
<feature type="domain" description="ABC-type glycine betaine transport system substrate-binding" evidence="1">
    <location>
        <begin position="47"/>
        <end position="294"/>
    </location>
</feature>
<dbReference type="SUPFAM" id="SSF53850">
    <property type="entry name" value="Periplasmic binding protein-like II"/>
    <property type="match status" value="1"/>
</dbReference>
<dbReference type="GO" id="GO:0043190">
    <property type="term" value="C:ATP-binding cassette (ABC) transporter complex"/>
    <property type="evidence" value="ECO:0007669"/>
    <property type="project" value="InterPro"/>
</dbReference>
<dbReference type="AlphaFoldDB" id="A0A101KQM7"/>
<sequence>MPKTNLVNDILGASASRRTFLKAGGAATLALTGLGTAARAEASRPLVWVYAAWSDSLAITFVGAKLIEDNLGYKVKLQQADTGVIYASLQKSKADVYSNAYMQGMGPLKGEYSGGQADYVKKIADSIEVIGVSEGPMTQGLAVPDYVDIKSITELNDHADKFPGGIIGIDAGTGLMKAADETVKAYDLKLKLVPGSEAAMSAAFQRAYSKKEPVVVTTWEPLPMWSKFKMRYLEDPKQTMMKEPYYCFHVVTKDVKSEFPKAYEFLKKFHIPNDEEAKIMAMIDVDGMKPEAAAPSGSGK</sequence>
<evidence type="ECO:0000259" key="1">
    <source>
        <dbReference type="Pfam" id="PF04069"/>
    </source>
</evidence>
<accession>A0A101KQM7</accession>
<dbReference type="GO" id="GO:0022857">
    <property type="term" value="F:transmembrane transporter activity"/>
    <property type="evidence" value="ECO:0007669"/>
    <property type="project" value="InterPro"/>
</dbReference>
<reference evidence="2 3" key="1">
    <citation type="submission" date="2015-12" db="EMBL/GenBank/DDBJ databases">
        <title>Draft genome sequence of Mesorhizobium sp. UFLA 01-765, a multitolerant efficient symbiont and plant-growth promoting strain isolated from Zn-mining soil using Leucaena leucocephala as a trap plant.</title>
        <authorList>
            <person name="Rangel W.M."/>
            <person name="Thijs S."/>
            <person name="Longatti S.M."/>
            <person name="Moreira F.M."/>
            <person name="Weyens N."/>
            <person name="Vangronsveld J."/>
            <person name="Van Hamme J.D."/>
            <person name="Bottos E.M."/>
            <person name="Rineau F."/>
        </authorList>
    </citation>
    <scope>NUCLEOTIDE SEQUENCE [LARGE SCALE GENOMIC DNA]</scope>
    <source>
        <strain evidence="2 3">UFLA 01-765</strain>
    </source>
</reference>